<keyword evidence="2" id="KW-1185">Reference proteome</keyword>
<name>A0ABZ1U027_9ACTN</name>
<reference evidence="1" key="1">
    <citation type="submission" date="2022-10" db="EMBL/GenBank/DDBJ databases">
        <title>The complete genomes of actinobacterial strains from the NBC collection.</title>
        <authorList>
            <person name="Joergensen T.S."/>
            <person name="Alvarez Arevalo M."/>
            <person name="Sterndorff E.B."/>
            <person name="Faurdal D."/>
            <person name="Vuksanovic O."/>
            <person name="Mourched A.-S."/>
            <person name="Charusanti P."/>
            <person name="Shaw S."/>
            <person name="Blin K."/>
            <person name="Weber T."/>
        </authorList>
    </citation>
    <scope>NUCLEOTIDE SEQUENCE</scope>
    <source>
        <strain evidence="1">NBC_00222</strain>
    </source>
</reference>
<evidence type="ECO:0000313" key="2">
    <source>
        <dbReference type="Proteomes" id="UP001432222"/>
    </source>
</evidence>
<dbReference type="Proteomes" id="UP001432222">
    <property type="component" value="Chromosome"/>
</dbReference>
<evidence type="ECO:0000313" key="1">
    <source>
        <dbReference type="EMBL" id="WUQ83384.1"/>
    </source>
</evidence>
<sequence>MRDLGHASAAAKSRLRTNVPSVVAAKHLRDYGRVDQLIIEVSAERPGASYPPRVHSPRSESIVKNGALWRVIDNESGAQSIVSTPSEAVAFVNSRFDTDDDDEPFSIAEVGPLLPKPLEVITAWAAKKDDERTDGRAAPITVRPIVADDATECDDVVLWSDVYVSWDHDMYTVEDGSQYSEAYSAAELSEILDAYADDYEYVPEPEGSDSYTLPSPQELIRYGAQECANRFGHLDDDALLWLAATRITLALWRNTPVENWHAGKSPLHDGTMMRINAATTRIVRSMLSFDHVDWIAVGLAIVNPSRVLPTGQAVLQLGLTCHNPDDPAHEADPREDLAEMTQGAISWGRRYRLHEKEFGLRTLIESLCAFDNGWFGAPSWGCIVDRFLAAVDDRDSEHWHMRRDEPWFDEWFTNRPTDIADTTEFRRLLHAGPDLLSEEAAEWCVEGAIGYICQHDHANGCRRCGIPLAAESSNE</sequence>
<proteinExistence type="predicted"/>
<protein>
    <submittedName>
        <fullName evidence="1">Uncharacterized protein</fullName>
    </submittedName>
</protein>
<dbReference type="EMBL" id="CP108110">
    <property type="protein sequence ID" value="WUQ83384.1"/>
    <property type="molecule type" value="Genomic_DNA"/>
</dbReference>
<accession>A0ABZ1U027</accession>
<gene>
    <name evidence="1" type="ORF">OHA16_10610</name>
</gene>
<organism evidence="1 2">
    <name type="scientific">Kitasatospora purpeofusca</name>
    <dbReference type="NCBI Taxonomy" id="67352"/>
    <lineage>
        <taxon>Bacteria</taxon>
        <taxon>Bacillati</taxon>
        <taxon>Actinomycetota</taxon>
        <taxon>Actinomycetes</taxon>
        <taxon>Kitasatosporales</taxon>
        <taxon>Streptomycetaceae</taxon>
        <taxon>Kitasatospora</taxon>
    </lineage>
</organism>